<sequence>MIDRKLSLDTNTDNCKLINLDTGEEVTDFGANRKGTLQIWDDACDEVAEALGDCSDEYNLDWIVGDCFARAAYIDENGTQHGLSMYVRVVDDVKFWESVELHTL</sequence>
<comment type="caution">
    <text evidence="1">The sequence shown here is derived from an EMBL/GenBank/DDBJ whole genome shotgun (WGS) entry which is preliminary data.</text>
</comment>
<dbReference type="Proteomes" id="UP001168575">
    <property type="component" value="Unassembled WGS sequence"/>
</dbReference>
<organism evidence="1 2">
    <name type="scientific">Phoenicibacter congonensis</name>
    <dbReference type="NCBI Taxonomy" id="1944646"/>
    <lineage>
        <taxon>Bacteria</taxon>
        <taxon>Bacillati</taxon>
        <taxon>Actinomycetota</taxon>
        <taxon>Coriobacteriia</taxon>
        <taxon>Eggerthellales</taxon>
        <taxon>Eggerthellaceae</taxon>
        <taxon>Phoenicibacter</taxon>
    </lineage>
</organism>
<dbReference type="AlphaFoldDB" id="A0AA43UB62"/>
<dbReference type="EMBL" id="JAUMVS010000081">
    <property type="protein sequence ID" value="MDO4842037.1"/>
    <property type="molecule type" value="Genomic_DNA"/>
</dbReference>
<gene>
    <name evidence="1" type="ORF">Q3982_05105</name>
</gene>
<proteinExistence type="predicted"/>
<reference evidence="1" key="1">
    <citation type="submission" date="2023-07" db="EMBL/GenBank/DDBJ databases">
        <title>Between Cages and Wild: Unraveling the Impact of Captivity on Animal Microbiomes and Antimicrobial Resistance.</title>
        <authorList>
            <person name="Schmartz G.P."/>
            <person name="Rehner J."/>
            <person name="Schuff M.J."/>
            <person name="Becker S.L."/>
            <person name="Kravczyk M."/>
            <person name="Gurevich A."/>
            <person name="Francke R."/>
            <person name="Mueller R."/>
            <person name="Keller V."/>
            <person name="Keller A."/>
        </authorList>
    </citation>
    <scope>NUCLEOTIDE SEQUENCE</scope>
    <source>
        <strain evidence="1">S12M_St_49</strain>
    </source>
</reference>
<evidence type="ECO:0000313" key="2">
    <source>
        <dbReference type="Proteomes" id="UP001168575"/>
    </source>
</evidence>
<evidence type="ECO:0000313" key="1">
    <source>
        <dbReference type="EMBL" id="MDO4842037.1"/>
    </source>
</evidence>
<protein>
    <submittedName>
        <fullName evidence="1">Uncharacterized protein</fullName>
    </submittedName>
</protein>
<keyword evidence="2" id="KW-1185">Reference proteome</keyword>
<name>A0AA43UB62_9ACTN</name>
<accession>A0AA43UB62</accession>